<dbReference type="EMBL" id="JABFJW010000732">
    <property type="protein sequence ID" value="NOK15284.1"/>
    <property type="molecule type" value="Genomic_DNA"/>
</dbReference>
<comment type="caution">
    <text evidence="1">The sequence shown here is derived from an EMBL/GenBank/DDBJ whole genome shotgun (WGS) entry which is preliminary data.</text>
</comment>
<organism evidence="1 2">
    <name type="scientific">Corallococcus exercitus</name>
    <dbReference type="NCBI Taxonomy" id="2316736"/>
    <lineage>
        <taxon>Bacteria</taxon>
        <taxon>Pseudomonadati</taxon>
        <taxon>Myxococcota</taxon>
        <taxon>Myxococcia</taxon>
        <taxon>Myxococcales</taxon>
        <taxon>Cystobacterineae</taxon>
        <taxon>Myxococcaceae</taxon>
        <taxon>Corallococcus</taxon>
    </lineage>
</organism>
<proteinExistence type="predicted"/>
<sequence>MINNSGLARVIELLDADLTIIAVGTGAAPTREATQLTSELLRKSVSETFIDGNILVKELFLNENEANGTLTELGLFGDGATTTPGTGSLFASSAANIVKNNTQSLTVSFEIEVQEVGA</sequence>
<accession>A0A7Y4K226</accession>
<gene>
    <name evidence="1" type="ORF">HNS30_40405</name>
</gene>
<evidence type="ECO:0000313" key="1">
    <source>
        <dbReference type="EMBL" id="NOK15284.1"/>
    </source>
</evidence>
<protein>
    <submittedName>
        <fullName evidence="1">Uncharacterized protein</fullName>
    </submittedName>
</protein>
<dbReference type="RefSeq" id="WP_171422271.1">
    <property type="nucleotide sequence ID" value="NZ_JABFJW010000732.1"/>
</dbReference>
<reference evidence="1 2" key="1">
    <citation type="submission" date="2020-05" db="EMBL/GenBank/DDBJ databases">
        <authorList>
            <person name="Whitworth D."/>
        </authorList>
    </citation>
    <scope>NUCLEOTIDE SEQUENCE [LARGE SCALE GENOMIC DNA]</scope>
    <source>
        <strain evidence="1 2">CA046A</strain>
    </source>
</reference>
<dbReference type="Proteomes" id="UP000528460">
    <property type="component" value="Unassembled WGS sequence"/>
</dbReference>
<evidence type="ECO:0000313" key="2">
    <source>
        <dbReference type="Proteomes" id="UP000528460"/>
    </source>
</evidence>
<dbReference type="AlphaFoldDB" id="A0A7Y4K226"/>
<name>A0A7Y4K226_9BACT</name>